<dbReference type="CDD" id="cd16914">
    <property type="entry name" value="EcfT"/>
    <property type="match status" value="1"/>
</dbReference>
<feature type="transmembrane region" description="Helical" evidence="6">
    <location>
        <begin position="62"/>
        <end position="83"/>
    </location>
</feature>
<feature type="transmembrane region" description="Helical" evidence="6">
    <location>
        <begin position="243"/>
        <end position="261"/>
    </location>
</feature>
<protein>
    <submittedName>
        <fullName evidence="7">Cobalt ECF transporter T component CbiQ</fullName>
    </submittedName>
</protein>
<comment type="subcellular location">
    <subcellularLocation>
        <location evidence="1">Cell membrane</location>
        <topology evidence="1">Multi-pass membrane protein</topology>
    </subcellularLocation>
</comment>
<dbReference type="EMBL" id="BMGR01000012">
    <property type="protein sequence ID" value="GGG16059.1"/>
    <property type="molecule type" value="Genomic_DNA"/>
</dbReference>
<accession>A0A917G091</accession>
<feature type="transmembrane region" description="Helical" evidence="6">
    <location>
        <begin position="90"/>
        <end position="109"/>
    </location>
</feature>
<evidence type="ECO:0000313" key="7">
    <source>
        <dbReference type="EMBL" id="GGG16059.1"/>
    </source>
</evidence>
<dbReference type="NCBIfam" id="TIGR02454">
    <property type="entry name" value="ECF_T_CbiQ"/>
    <property type="match status" value="1"/>
</dbReference>
<feature type="transmembrane region" description="Helical" evidence="6">
    <location>
        <begin position="156"/>
        <end position="176"/>
    </location>
</feature>
<evidence type="ECO:0000256" key="5">
    <source>
        <dbReference type="ARBA" id="ARBA00023136"/>
    </source>
</evidence>
<proteinExistence type="predicted"/>
<dbReference type="RefSeq" id="WP_188532476.1">
    <property type="nucleotide sequence ID" value="NZ_BMGR01000012.1"/>
</dbReference>
<evidence type="ECO:0000313" key="8">
    <source>
        <dbReference type="Proteomes" id="UP000644756"/>
    </source>
</evidence>
<evidence type="ECO:0000256" key="6">
    <source>
        <dbReference type="SAM" id="Phobius"/>
    </source>
</evidence>
<keyword evidence="8" id="KW-1185">Reference proteome</keyword>
<evidence type="ECO:0000256" key="3">
    <source>
        <dbReference type="ARBA" id="ARBA00022692"/>
    </source>
</evidence>
<reference evidence="7" key="2">
    <citation type="submission" date="2020-09" db="EMBL/GenBank/DDBJ databases">
        <authorList>
            <person name="Sun Q."/>
            <person name="Zhou Y."/>
        </authorList>
    </citation>
    <scope>NUCLEOTIDE SEQUENCE</scope>
    <source>
        <strain evidence="7">CGMCC 1.12987</strain>
    </source>
</reference>
<comment type="caution">
    <text evidence="7">The sequence shown here is derived from an EMBL/GenBank/DDBJ whole genome shotgun (WGS) entry which is preliminary data.</text>
</comment>
<evidence type="ECO:0000256" key="4">
    <source>
        <dbReference type="ARBA" id="ARBA00022989"/>
    </source>
</evidence>
<dbReference type="AlphaFoldDB" id="A0A917G091"/>
<dbReference type="PANTHER" id="PTHR43723:SF1">
    <property type="entry name" value="COBALT TRANSPORT PROTEIN CBIQ"/>
    <property type="match status" value="1"/>
</dbReference>
<dbReference type="PANTHER" id="PTHR43723">
    <property type="entry name" value="COBALT TRANSPORT PROTEIN CBIQ"/>
    <property type="match status" value="1"/>
</dbReference>
<gene>
    <name evidence="7" type="ORF">GCM10010916_36270</name>
</gene>
<dbReference type="InterPro" id="IPR052770">
    <property type="entry name" value="Cobalt_transport_CbiQ"/>
</dbReference>
<evidence type="ECO:0000256" key="1">
    <source>
        <dbReference type="ARBA" id="ARBA00004651"/>
    </source>
</evidence>
<dbReference type="InterPro" id="IPR012809">
    <property type="entry name" value="ECF_CbiQ"/>
</dbReference>
<sequence>MIRLIDTVSHTNKLRFISPMWKSGFAAALIVMAYLSHPVVQLLIVGWMFIWTALYAGISVKLYSMLIGSSCLFYTASLPAILIEFQAADSLAGAGGIVTLFSFAHWTAYVSDSGIHKAGILLIRIIACLSCFTFLMLSTPMSGLFQVMKKMRMPSIVLELMLIMYRFLFLLGETALQMYTAQRARGGHIGFRSKMNDMAILIVRLFGRTMHRYKALSHGLVARGFTEDIRMAPYQANPVPVRYQLEIYVGIILLLLIELWLRWR</sequence>
<dbReference type="InterPro" id="IPR003339">
    <property type="entry name" value="ABC/ECF_trnsptr_transmembrane"/>
</dbReference>
<evidence type="ECO:0000256" key="2">
    <source>
        <dbReference type="ARBA" id="ARBA00022475"/>
    </source>
</evidence>
<name>A0A917G091_9BACL</name>
<organism evidence="7 8">
    <name type="scientific">Paenibacillus abyssi</name>
    <dbReference type="NCBI Taxonomy" id="1340531"/>
    <lineage>
        <taxon>Bacteria</taxon>
        <taxon>Bacillati</taxon>
        <taxon>Bacillota</taxon>
        <taxon>Bacilli</taxon>
        <taxon>Bacillales</taxon>
        <taxon>Paenibacillaceae</taxon>
        <taxon>Paenibacillus</taxon>
    </lineage>
</organism>
<keyword evidence="2" id="KW-1003">Cell membrane</keyword>
<dbReference type="GO" id="GO:0043190">
    <property type="term" value="C:ATP-binding cassette (ABC) transporter complex"/>
    <property type="evidence" value="ECO:0007669"/>
    <property type="project" value="InterPro"/>
</dbReference>
<dbReference type="Pfam" id="PF02361">
    <property type="entry name" value="CbiQ"/>
    <property type="match status" value="1"/>
</dbReference>
<dbReference type="GO" id="GO:0006824">
    <property type="term" value="P:cobalt ion transport"/>
    <property type="evidence" value="ECO:0007669"/>
    <property type="project" value="InterPro"/>
</dbReference>
<feature type="transmembrane region" description="Helical" evidence="6">
    <location>
        <begin position="25"/>
        <end position="50"/>
    </location>
</feature>
<keyword evidence="3 6" id="KW-0812">Transmembrane</keyword>
<dbReference type="Proteomes" id="UP000644756">
    <property type="component" value="Unassembled WGS sequence"/>
</dbReference>
<feature type="transmembrane region" description="Helical" evidence="6">
    <location>
        <begin position="121"/>
        <end position="144"/>
    </location>
</feature>
<reference evidence="7" key="1">
    <citation type="journal article" date="2014" name="Int. J. Syst. Evol. Microbiol.">
        <title>Complete genome sequence of Corynebacterium casei LMG S-19264T (=DSM 44701T), isolated from a smear-ripened cheese.</title>
        <authorList>
            <consortium name="US DOE Joint Genome Institute (JGI-PGF)"/>
            <person name="Walter F."/>
            <person name="Albersmeier A."/>
            <person name="Kalinowski J."/>
            <person name="Ruckert C."/>
        </authorList>
    </citation>
    <scope>NUCLEOTIDE SEQUENCE</scope>
    <source>
        <strain evidence="7">CGMCC 1.12987</strain>
    </source>
</reference>
<keyword evidence="4 6" id="KW-1133">Transmembrane helix</keyword>
<keyword evidence="5 6" id="KW-0472">Membrane</keyword>